<dbReference type="AlphaFoldDB" id="A0A3C1KQX6"/>
<dbReference type="STRING" id="1121937.GCA_000423125_02972"/>
<dbReference type="SUPFAM" id="SSF53383">
    <property type="entry name" value="PLP-dependent transferases"/>
    <property type="match status" value="1"/>
</dbReference>
<dbReference type="InterPro" id="IPR050087">
    <property type="entry name" value="AON_synthase_class-II"/>
</dbReference>
<dbReference type="GO" id="GO:0030170">
    <property type="term" value="F:pyridoxal phosphate binding"/>
    <property type="evidence" value="ECO:0007669"/>
    <property type="project" value="UniProtKB-UniRule"/>
</dbReference>
<feature type="binding site" evidence="9">
    <location>
        <position position="23"/>
    </location>
    <ligand>
        <name>substrate</name>
    </ligand>
</feature>
<dbReference type="PROSITE" id="PS00599">
    <property type="entry name" value="AA_TRANSFER_CLASS_2"/>
    <property type="match status" value="1"/>
</dbReference>
<dbReference type="UniPathway" id="UPA00078"/>
<dbReference type="NCBIfam" id="TIGR00858">
    <property type="entry name" value="bioF"/>
    <property type="match status" value="1"/>
</dbReference>
<feature type="binding site" evidence="9">
    <location>
        <position position="354"/>
    </location>
    <ligand>
        <name>substrate</name>
    </ligand>
</feature>
<dbReference type="InterPro" id="IPR015422">
    <property type="entry name" value="PyrdxlP-dep_Trfase_small"/>
</dbReference>
<dbReference type="EMBL" id="DMND01000183">
    <property type="protein sequence ID" value="HAN28744.1"/>
    <property type="molecule type" value="Genomic_DNA"/>
</dbReference>
<dbReference type="Gene3D" id="3.90.1150.10">
    <property type="entry name" value="Aspartate Aminotransferase, domain 1"/>
    <property type="match status" value="1"/>
</dbReference>
<comment type="catalytic activity">
    <reaction evidence="8 9">
        <text>6-carboxyhexanoyl-[ACP] + L-alanine + H(+) = (8S)-8-amino-7-oxononanoate + holo-[ACP] + CO2</text>
        <dbReference type="Rhea" id="RHEA:42288"/>
        <dbReference type="Rhea" id="RHEA-COMP:9685"/>
        <dbReference type="Rhea" id="RHEA-COMP:9955"/>
        <dbReference type="ChEBI" id="CHEBI:15378"/>
        <dbReference type="ChEBI" id="CHEBI:16526"/>
        <dbReference type="ChEBI" id="CHEBI:57972"/>
        <dbReference type="ChEBI" id="CHEBI:64479"/>
        <dbReference type="ChEBI" id="CHEBI:78846"/>
        <dbReference type="ChEBI" id="CHEBI:149468"/>
        <dbReference type="EC" id="2.3.1.47"/>
    </reaction>
</comment>
<comment type="similarity">
    <text evidence="3 9">Belongs to the class-II pyridoxal-phosphate-dependent aminotransferase family. BioF subfamily.</text>
</comment>
<dbReference type="PANTHER" id="PTHR13693:SF100">
    <property type="entry name" value="8-AMINO-7-OXONONANOATE SYNTHASE"/>
    <property type="match status" value="1"/>
</dbReference>
<feature type="modified residue" description="N6-(pyridoxal phosphate)lysine" evidence="9 10">
    <location>
        <position position="240"/>
    </location>
</feature>
<feature type="binding site" evidence="9">
    <location>
        <position position="208"/>
    </location>
    <ligand>
        <name>pyridoxal 5'-phosphate</name>
        <dbReference type="ChEBI" id="CHEBI:597326"/>
    </ligand>
</feature>
<comment type="subunit">
    <text evidence="4 9">Homodimer.</text>
</comment>
<evidence type="ECO:0000313" key="13">
    <source>
        <dbReference type="Proteomes" id="UP000259273"/>
    </source>
</evidence>
<protein>
    <recommendedName>
        <fullName evidence="9">8-amino-7-oxononanoate synthase</fullName>
        <shortName evidence="9">AONS</shortName>
        <ecNumber evidence="9">2.3.1.47</ecNumber>
    </recommendedName>
    <alternativeName>
        <fullName evidence="9">7-keto-8-amino-pelargonic acid synthase</fullName>
        <shortName evidence="9">7-KAP synthase</shortName>
        <shortName evidence="9">KAPA synthase</shortName>
    </alternativeName>
    <alternativeName>
        <fullName evidence="9">8-amino-7-ketopelargonate synthase</fullName>
    </alternativeName>
</protein>
<dbReference type="CDD" id="cd06454">
    <property type="entry name" value="KBL_like"/>
    <property type="match status" value="1"/>
</dbReference>
<dbReference type="InterPro" id="IPR022834">
    <property type="entry name" value="AONS_Proteobacteria"/>
</dbReference>
<dbReference type="InterPro" id="IPR001917">
    <property type="entry name" value="Aminotrans_II_pyridoxalP_BS"/>
</dbReference>
<dbReference type="HAMAP" id="MF_01693">
    <property type="entry name" value="BioF_aminotrans_2"/>
    <property type="match status" value="1"/>
</dbReference>
<dbReference type="Pfam" id="PF00155">
    <property type="entry name" value="Aminotran_1_2"/>
    <property type="match status" value="1"/>
</dbReference>
<evidence type="ECO:0000259" key="11">
    <source>
        <dbReference type="Pfam" id="PF00155"/>
    </source>
</evidence>
<evidence type="ECO:0000256" key="10">
    <source>
        <dbReference type="PIRSR" id="PIRSR604723-51"/>
    </source>
</evidence>
<proteinExistence type="inferred from homology"/>
<keyword evidence="5 9" id="KW-0808">Transferase</keyword>
<feature type="domain" description="Aminotransferase class I/classII large" evidence="11">
    <location>
        <begin position="42"/>
        <end position="382"/>
    </location>
</feature>
<accession>A0A3C1KQX6</accession>
<dbReference type="GO" id="GO:0008710">
    <property type="term" value="F:8-amino-7-oxononanoate synthase activity"/>
    <property type="evidence" value="ECO:0007669"/>
    <property type="project" value="UniProtKB-UniRule"/>
</dbReference>
<evidence type="ECO:0000256" key="9">
    <source>
        <dbReference type="HAMAP-Rule" id="MF_01693"/>
    </source>
</evidence>
<dbReference type="Proteomes" id="UP000259273">
    <property type="component" value="Unassembled WGS sequence"/>
</dbReference>
<dbReference type="Gene3D" id="3.40.640.10">
    <property type="entry name" value="Type I PLP-dependent aspartate aminotransferase-like (Major domain)"/>
    <property type="match status" value="1"/>
</dbReference>
<evidence type="ECO:0000313" key="12">
    <source>
        <dbReference type="EMBL" id="HAN28744.1"/>
    </source>
</evidence>
<evidence type="ECO:0000256" key="4">
    <source>
        <dbReference type="ARBA" id="ARBA00011738"/>
    </source>
</evidence>
<evidence type="ECO:0000256" key="1">
    <source>
        <dbReference type="ARBA" id="ARBA00001933"/>
    </source>
</evidence>
<feature type="binding site" evidence="9">
    <location>
        <begin position="110"/>
        <end position="111"/>
    </location>
    <ligand>
        <name>pyridoxal 5'-phosphate</name>
        <dbReference type="ChEBI" id="CHEBI:597326"/>
    </ligand>
</feature>
<reference evidence="12 13" key="1">
    <citation type="journal article" date="2018" name="Nat. Biotechnol.">
        <title>A standardized bacterial taxonomy based on genome phylogeny substantially revises the tree of life.</title>
        <authorList>
            <person name="Parks D.H."/>
            <person name="Chuvochina M."/>
            <person name="Waite D.W."/>
            <person name="Rinke C."/>
            <person name="Skarshewski A."/>
            <person name="Chaumeil P.A."/>
            <person name="Hugenholtz P."/>
        </authorList>
    </citation>
    <scope>NUCLEOTIDE SEQUENCE [LARGE SCALE GENOMIC DNA]</scope>
    <source>
        <strain evidence="12">UBA9158</strain>
    </source>
</reference>
<sequence>MKEAFPQRLRAVLEARRAAGLYRQCLTLESAQGPAVRLAGREYINFCSNDYLGLAAHPRVIASLRAAAERWGVGSGASHLVCGHSGPHRELEEALAAFTGRPRALLFSSGYAANTGVLQALLQPGDTVLQDRLNHASLLDGGLHSGARLRRFAHNDCADLARKLGAAPGPALVAVDGVFSMDGDTAPLAELAATCASHQAWLMVDDAHGFGVHGASGAGSLQAAGLTERDVPVLMATLGKALGTSGAFVAGSELLIEALIQSTRNYIYTTAMPPALAAASLTALQLLGEEAWRRTHLEQLIDLFRRGAAHSGLPLMASSSAIQPLLVGDPERAMRLSQRLRERGFLISAIRPPTVPTGTSRLRITLTAAHSPEQVTALLDALAECGPGA</sequence>
<dbReference type="InterPro" id="IPR015421">
    <property type="entry name" value="PyrdxlP-dep_Trfase_major"/>
</dbReference>
<keyword evidence="7 9" id="KW-0663">Pyridoxal phosphate</keyword>
<evidence type="ECO:0000256" key="2">
    <source>
        <dbReference type="ARBA" id="ARBA00004746"/>
    </source>
</evidence>
<feature type="binding site" evidence="9">
    <location>
        <position position="180"/>
    </location>
    <ligand>
        <name>pyridoxal 5'-phosphate</name>
        <dbReference type="ChEBI" id="CHEBI:597326"/>
    </ligand>
</feature>
<dbReference type="InterPro" id="IPR004839">
    <property type="entry name" value="Aminotransferase_I/II_large"/>
</dbReference>
<evidence type="ECO:0000256" key="7">
    <source>
        <dbReference type="ARBA" id="ARBA00022898"/>
    </source>
</evidence>
<dbReference type="InterPro" id="IPR015424">
    <property type="entry name" value="PyrdxlP-dep_Trfase"/>
</dbReference>
<dbReference type="PANTHER" id="PTHR13693">
    <property type="entry name" value="CLASS II AMINOTRANSFERASE/8-AMINO-7-OXONONANOATE SYNTHASE"/>
    <property type="match status" value="1"/>
</dbReference>
<keyword evidence="6 9" id="KW-0093">Biotin biosynthesis</keyword>
<evidence type="ECO:0000256" key="6">
    <source>
        <dbReference type="ARBA" id="ARBA00022756"/>
    </source>
</evidence>
<dbReference type="InterPro" id="IPR004723">
    <property type="entry name" value="AONS_Archaea/Proteobacteria"/>
</dbReference>
<comment type="function">
    <text evidence="9">Catalyzes the decarboxylative condensation of pimeloyl-[acyl-carrier protein] and L-alanine to produce 8-amino-7-oxononanoate (AON), [acyl-carrier protein], and carbon dioxide.</text>
</comment>
<gene>
    <name evidence="9 12" type="primary">bioF</name>
    <name evidence="12" type="ORF">DCP75_13670</name>
</gene>
<comment type="caution">
    <text evidence="12">The sequence shown here is derived from an EMBL/GenBank/DDBJ whole genome shotgun (WGS) entry which is preliminary data.</text>
</comment>
<evidence type="ECO:0000256" key="5">
    <source>
        <dbReference type="ARBA" id="ARBA00022679"/>
    </source>
</evidence>
<comment type="pathway">
    <text evidence="2 9">Cofactor biosynthesis; biotin biosynthesis.</text>
</comment>
<comment type="cofactor">
    <cofactor evidence="1 9 10">
        <name>pyridoxal 5'-phosphate</name>
        <dbReference type="ChEBI" id="CHEBI:597326"/>
    </cofactor>
</comment>
<feature type="binding site" evidence="9">
    <location>
        <position position="237"/>
    </location>
    <ligand>
        <name>pyridoxal 5'-phosphate</name>
        <dbReference type="ChEBI" id="CHEBI:597326"/>
    </ligand>
</feature>
<dbReference type="EC" id="2.3.1.47" evidence="9"/>
<dbReference type="GO" id="GO:0009102">
    <property type="term" value="P:biotin biosynthetic process"/>
    <property type="evidence" value="ECO:0007669"/>
    <property type="project" value="UniProtKB-UniRule"/>
</dbReference>
<name>A0A3C1KQX6_9GAMM</name>
<evidence type="ECO:0000256" key="3">
    <source>
        <dbReference type="ARBA" id="ARBA00010008"/>
    </source>
</evidence>
<feature type="binding site" evidence="9">
    <location>
        <position position="135"/>
    </location>
    <ligand>
        <name>substrate</name>
    </ligand>
</feature>
<organism evidence="12 13">
    <name type="scientific">Haliea salexigens</name>
    <dbReference type="NCBI Taxonomy" id="287487"/>
    <lineage>
        <taxon>Bacteria</taxon>
        <taxon>Pseudomonadati</taxon>
        <taxon>Pseudomonadota</taxon>
        <taxon>Gammaproteobacteria</taxon>
        <taxon>Cellvibrionales</taxon>
        <taxon>Halieaceae</taxon>
        <taxon>Haliea</taxon>
    </lineage>
</organism>
<evidence type="ECO:0000256" key="8">
    <source>
        <dbReference type="ARBA" id="ARBA00047715"/>
    </source>
</evidence>